<gene>
    <name evidence="2" type="ORF">GLO21_28260</name>
</gene>
<accession>A0A844PVL4</accession>
<dbReference type="EMBL" id="WNWP01000110">
    <property type="protein sequence ID" value="MUT87967.1"/>
    <property type="molecule type" value="Genomic_DNA"/>
</dbReference>
<comment type="caution">
    <text evidence="2">The sequence shown here is derived from an EMBL/GenBank/DDBJ whole genome shotgun (WGS) entry which is preliminary data.</text>
</comment>
<reference evidence="2" key="1">
    <citation type="submission" date="2019-11" db="EMBL/GenBank/DDBJ databases">
        <title>Ceftazidime-avibactam resistant K. pneumoniae.</title>
        <authorList>
            <person name="Di Pilato V."/>
            <person name="Viaggi V."/>
            <person name="Antonelli A."/>
            <person name="Principe L."/>
            <person name="Giani T."/>
            <person name="Luzzaro F."/>
            <person name="Rossolini G.M."/>
        </authorList>
    </citation>
    <scope>NUCLEOTIDE SEQUENCE [LARGE SCALE GENOMIC DNA]</scope>
    <source>
        <strain evidence="2">LC-1825/18</strain>
    </source>
</reference>
<feature type="region of interest" description="Disordered" evidence="1">
    <location>
        <begin position="1"/>
        <end position="23"/>
    </location>
</feature>
<organism evidence="2">
    <name type="scientific">Klebsiella pneumoniae subsp. pneumoniae</name>
    <dbReference type="NCBI Taxonomy" id="72407"/>
    <lineage>
        <taxon>Bacteria</taxon>
        <taxon>Pseudomonadati</taxon>
        <taxon>Pseudomonadota</taxon>
        <taxon>Gammaproteobacteria</taxon>
        <taxon>Enterobacterales</taxon>
        <taxon>Enterobacteriaceae</taxon>
        <taxon>Klebsiella/Raoultella group</taxon>
        <taxon>Klebsiella</taxon>
        <taxon>Klebsiella pneumoniae complex</taxon>
    </lineage>
</organism>
<proteinExistence type="predicted"/>
<dbReference type="AlphaFoldDB" id="A0A844PVL4"/>
<evidence type="ECO:0000313" key="2">
    <source>
        <dbReference type="EMBL" id="MUT87967.1"/>
    </source>
</evidence>
<feature type="non-terminal residue" evidence="2">
    <location>
        <position position="1"/>
    </location>
</feature>
<sequence>TGDCAQVARQMLDAPSNAAGSQP</sequence>
<protein>
    <submittedName>
        <fullName evidence="2">Type-F conjugative transfer system pilin assembly protein TrbC</fullName>
    </submittedName>
</protein>
<name>A0A844PVL4_KLEPN</name>
<evidence type="ECO:0000256" key="1">
    <source>
        <dbReference type="SAM" id="MobiDB-lite"/>
    </source>
</evidence>